<dbReference type="InterPro" id="IPR004995">
    <property type="entry name" value="Spore_Ger"/>
</dbReference>
<protein>
    <submittedName>
        <fullName evidence="6">Spore germination protein</fullName>
    </submittedName>
</protein>
<evidence type="ECO:0000256" key="3">
    <source>
        <dbReference type="ARBA" id="ARBA00023136"/>
    </source>
</evidence>
<dbReference type="RefSeq" id="WP_184248179.1">
    <property type="nucleotide sequence ID" value="NZ_BAAACU010000042.1"/>
</dbReference>
<sequence length="516" mass="57115">MRRRYTKKANWPSKNIKEQTSNESLNSQLDANIQKLKQLLDGPNDLVIREFLLNNNPTMKGSVVYMDGLIDKQLVQESILRNMKDFASNKKSYDTSKTILEVMYENFISIHSVEKGNTLEDALDGILVGKTVILIDGQTSALIINTKGGESRSIDEPTTEMVVRGPRVGFVESLGTNLALLRKSLQTSSLRFQTHQIGRRSKKSLVVAYVDGVVHPEIVKEVNRRIQSIDIDDAPESGFIEQWIEDSFLSPFPQMDNTERSDKASSELLQGKVVILLDGTPFVLIAPFTLGDFLKSPEDYNERWLIGTLLRILRYVAAFFALLLPSLYIALISLHPGLLPTDMALSIAATREEVPFPPVAEAFLMVLTMELLQEAGLRLPAPIGQTIGIVGGLVIGDAAVSAGIVSPIMVIVIGLTAISAFATPSFSLGISFRILRIAFMLAAGILGLFGIILVYIMVMIHMVNLKSFGVPYTAPFSPTMDRDWKDLILRAPMTILTRRPNFMNTKDVDSGSREKE</sequence>
<comment type="caution">
    <text evidence="6">The sequence shown here is derived from an EMBL/GenBank/DDBJ whole genome shotgun (WGS) entry which is preliminary data.</text>
</comment>
<keyword evidence="3 4" id="KW-0472">Membrane</keyword>
<name>A0A841RQR9_9BACI</name>
<comment type="subcellular location">
    <subcellularLocation>
        <location evidence="4">Cell membrane</location>
    </subcellularLocation>
    <subcellularLocation>
        <location evidence="1">Membrane</location>
        <topology evidence="1">Multi-pass membrane protein</topology>
    </subcellularLocation>
</comment>
<reference evidence="6 7" key="1">
    <citation type="submission" date="2020-08" db="EMBL/GenBank/DDBJ databases">
        <title>Genomic Encyclopedia of Type Strains, Phase IV (KMG-IV): sequencing the most valuable type-strain genomes for metagenomic binning, comparative biology and taxonomic classification.</title>
        <authorList>
            <person name="Goeker M."/>
        </authorList>
    </citation>
    <scope>NUCLEOTIDE SEQUENCE [LARGE SCALE GENOMIC DNA]</scope>
    <source>
        <strain evidence="6 7">DSM 11805</strain>
    </source>
</reference>
<keyword evidence="5" id="KW-0812">Transmembrane</keyword>
<dbReference type="InterPro" id="IPR050768">
    <property type="entry name" value="UPF0353/GerABKA_families"/>
</dbReference>
<dbReference type="GO" id="GO:0005886">
    <property type="term" value="C:plasma membrane"/>
    <property type="evidence" value="ECO:0007669"/>
    <property type="project" value="UniProtKB-SubCell"/>
</dbReference>
<gene>
    <name evidence="6" type="ORF">GGQ92_002081</name>
</gene>
<evidence type="ECO:0000256" key="2">
    <source>
        <dbReference type="ARBA" id="ARBA00005278"/>
    </source>
</evidence>
<dbReference type="EMBL" id="JACHON010000010">
    <property type="protein sequence ID" value="MBB6513274.1"/>
    <property type="molecule type" value="Genomic_DNA"/>
</dbReference>
<dbReference type="AlphaFoldDB" id="A0A841RQR9"/>
<feature type="transmembrane region" description="Helical" evidence="5">
    <location>
        <begin position="312"/>
        <end position="334"/>
    </location>
</feature>
<dbReference type="Pfam" id="PF03323">
    <property type="entry name" value="GerA"/>
    <property type="match status" value="1"/>
</dbReference>
<dbReference type="GO" id="GO:0009847">
    <property type="term" value="P:spore germination"/>
    <property type="evidence" value="ECO:0007669"/>
    <property type="project" value="UniProtKB-UniRule"/>
</dbReference>
<evidence type="ECO:0000256" key="4">
    <source>
        <dbReference type="PIRNR" id="PIRNR005690"/>
    </source>
</evidence>
<dbReference type="PIRSF" id="PIRSF005690">
    <property type="entry name" value="GerBA"/>
    <property type="match status" value="1"/>
</dbReference>
<feature type="transmembrane region" description="Helical" evidence="5">
    <location>
        <begin position="434"/>
        <end position="458"/>
    </location>
</feature>
<evidence type="ECO:0000313" key="7">
    <source>
        <dbReference type="Proteomes" id="UP000572212"/>
    </source>
</evidence>
<keyword evidence="7" id="KW-1185">Reference proteome</keyword>
<proteinExistence type="inferred from homology"/>
<dbReference type="Proteomes" id="UP000572212">
    <property type="component" value="Unassembled WGS sequence"/>
</dbReference>
<comment type="similarity">
    <text evidence="2 4">Belongs to the GerABKA family.</text>
</comment>
<evidence type="ECO:0000256" key="5">
    <source>
        <dbReference type="SAM" id="Phobius"/>
    </source>
</evidence>
<organism evidence="6 7">
    <name type="scientific">Gracilibacillus halotolerans</name>
    <dbReference type="NCBI Taxonomy" id="74386"/>
    <lineage>
        <taxon>Bacteria</taxon>
        <taxon>Bacillati</taxon>
        <taxon>Bacillota</taxon>
        <taxon>Bacilli</taxon>
        <taxon>Bacillales</taxon>
        <taxon>Bacillaceae</taxon>
        <taxon>Gracilibacillus</taxon>
    </lineage>
</organism>
<evidence type="ECO:0000313" key="6">
    <source>
        <dbReference type="EMBL" id="MBB6513274.1"/>
    </source>
</evidence>
<dbReference type="PANTHER" id="PTHR22550">
    <property type="entry name" value="SPORE GERMINATION PROTEIN"/>
    <property type="match status" value="1"/>
</dbReference>
<keyword evidence="5" id="KW-1133">Transmembrane helix</keyword>
<evidence type="ECO:0000256" key="1">
    <source>
        <dbReference type="ARBA" id="ARBA00004141"/>
    </source>
</evidence>
<dbReference type="PANTHER" id="PTHR22550:SF5">
    <property type="entry name" value="LEUCINE ZIPPER PROTEIN 4"/>
    <property type="match status" value="1"/>
</dbReference>
<accession>A0A841RQR9</accession>
<feature type="transmembrane region" description="Helical" evidence="5">
    <location>
        <begin position="393"/>
        <end position="422"/>
    </location>
</feature>